<evidence type="ECO:0000313" key="1">
    <source>
        <dbReference type="EMBL" id="KAK4442912.1"/>
    </source>
</evidence>
<evidence type="ECO:0008006" key="3">
    <source>
        <dbReference type="Google" id="ProtNLM"/>
    </source>
</evidence>
<accession>A0AAV9G6C8</accession>
<evidence type="ECO:0000313" key="2">
    <source>
        <dbReference type="Proteomes" id="UP001321760"/>
    </source>
</evidence>
<organism evidence="1 2">
    <name type="scientific">Podospora aff. communis PSN243</name>
    <dbReference type="NCBI Taxonomy" id="3040156"/>
    <lineage>
        <taxon>Eukaryota</taxon>
        <taxon>Fungi</taxon>
        <taxon>Dikarya</taxon>
        <taxon>Ascomycota</taxon>
        <taxon>Pezizomycotina</taxon>
        <taxon>Sordariomycetes</taxon>
        <taxon>Sordariomycetidae</taxon>
        <taxon>Sordariales</taxon>
        <taxon>Podosporaceae</taxon>
        <taxon>Podospora</taxon>
    </lineage>
</organism>
<protein>
    <recommendedName>
        <fullName evidence="3">Protein kinase domain-containing protein</fullName>
    </recommendedName>
</protein>
<dbReference type="AlphaFoldDB" id="A0AAV9G6C8"/>
<dbReference type="SUPFAM" id="SSF56112">
    <property type="entry name" value="Protein kinase-like (PK-like)"/>
    <property type="match status" value="1"/>
</dbReference>
<reference evidence="1" key="1">
    <citation type="journal article" date="2023" name="Mol. Phylogenet. Evol.">
        <title>Genome-scale phylogeny and comparative genomics of the fungal order Sordariales.</title>
        <authorList>
            <person name="Hensen N."/>
            <person name="Bonometti L."/>
            <person name="Westerberg I."/>
            <person name="Brannstrom I.O."/>
            <person name="Guillou S."/>
            <person name="Cros-Aarteil S."/>
            <person name="Calhoun S."/>
            <person name="Haridas S."/>
            <person name="Kuo A."/>
            <person name="Mondo S."/>
            <person name="Pangilinan J."/>
            <person name="Riley R."/>
            <person name="LaButti K."/>
            <person name="Andreopoulos B."/>
            <person name="Lipzen A."/>
            <person name="Chen C."/>
            <person name="Yan M."/>
            <person name="Daum C."/>
            <person name="Ng V."/>
            <person name="Clum A."/>
            <person name="Steindorff A."/>
            <person name="Ohm R.A."/>
            <person name="Martin F."/>
            <person name="Silar P."/>
            <person name="Natvig D.O."/>
            <person name="Lalanne C."/>
            <person name="Gautier V."/>
            <person name="Ament-Velasquez S.L."/>
            <person name="Kruys A."/>
            <person name="Hutchinson M.I."/>
            <person name="Powell A.J."/>
            <person name="Barry K."/>
            <person name="Miller A.N."/>
            <person name="Grigoriev I.V."/>
            <person name="Debuchy R."/>
            <person name="Gladieux P."/>
            <person name="Hiltunen Thoren M."/>
            <person name="Johannesson H."/>
        </authorList>
    </citation>
    <scope>NUCLEOTIDE SEQUENCE</scope>
    <source>
        <strain evidence="1">PSN243</strain>
    </source>
</reference>
<dbReference type="Proteomes" id="UP001321760">
    <property type="component" value="Unassembled WGS sequence"/>
</dbReference>
<reference evidence="1" key="2">
    <citation type="submission" date="2023-05" db="EMBL/GenBank/DDBJ databases">
        <authorList>
            <consortium name="Lawrence Berkeley National Laboratory"/>
            <person name="Steindorff A."/>
            <person name="Hensen N."/>
            <person name="Bonometti L."/>
            <person name="Westerberg I."/>
            <person name="Brannstrom I.O."/>
            <person name="Guillou S."/>
            <person name="Cros-Aarteil S."/>
            <person name="Calhoun S."/>
            <person name="Haridas S."/>
            <person name="Kuo A."/>
            <person name="Mondo S."/>
            <person name="Pangilinan J."/>
            <person name="Riley R."/>
            <person name="Labutti K."/>
            <person name="Andreopoulos B."/>
            <person name="Lipzen A."/>
            <person name="Chen C."/>
            <person name="Yanf M."/>
            <person name="Daum C."/>
            <person name="Ng V."/>
            <person name="Clum A."/>
            <person name="Ohm R."/>
            <person name="Martin F."/>
            <person name="Silar P."/>
            <person name="Natvig D."/>
            <person name="Lalanne C."/>
            <person name="Gautier V."/>
            <person name="Ament-Velasquez S.L."/>
            <person name="Kruys A."/>
            <person name="Hutchinson M.I."/>
            <person name="Powell A.J."/>
            <person name="Barry K."/>
            <person name="Miller A.N."/>
            <person name="Grigoriev I.V."/>
            <person name="Debuchy R."/>
            <person name="Gladieux P."/>
            <person name="Thoren M.H."/>
            <person name="Johannesson H."/>
        </authorList>
    </citation>
    <scope>NUCLEOTIDE SEQUENCE</scope>
    <source>
        <strain evidence="1">PSN243</strain>
    </source>
</reference>
<comment type="caution">
    <text evidence="1">The sequence shown here is derived from an EMBL/GenBank/DDBJ whole genome shotgun (WGS) entry which is preliminary data.</text>
</comment>
<proteinExistence type="predicted"/>
<dbReference type="EMBL" id="MU866004">
    <property type="protein sequence ID" value="KAK4442912.1"/>
    <property type="molecule type" value="Genomic_DNA"/>
</dbReference>
<dbReference type="InterPro" id="IPR011009">
    <property type="entry name" value="Kinase-like_dom_sf"/>
</dbReference>
<dbReference type="Gene3D" id="1.10.510.10">
    <property type="entry name" value="Transferase(Phosphotransferase) domain 1"/>
    <property type="match status" value="1"/>
</dbReference>
<name>A0AAV9G6C8_9PEZI</name>
<sequence>MKLSEACLPVGLEANKISPEAHQFVAGLLRRDPATRPTIAKALNHPWIRASREATTTATPTA</sequence>
<gene>
    <name evidence="1" type="ORF">QBC34DRAFT_386854</name>
</gene>
<keyword evidence="2" id="KW-1185">Reference proteome</keyword>